<feature type="transmembrane region" description="Helical" evidence="6">
    <location>
        <begin position="80"/>
        <end position="102"/>
    </location>
</feature>
<dbReference type="AlphaFoldDB" id="A0A2R6A673"/>
<feature type="transmembrane region" description="Helical" evidence="6">
    <location>
        <begin position="29"/>
        <end position="48"/>
    </location>
</feature>
<dbReference type="GO" id="GO:0005886">
    <property type="term" value="C:plasma membrane"/>
    <property type="evidence" value="ECO:0007669"/>
    <property type="project" value="UniProtKB-SubCell"/>
</dbReference>
<proteinExistence type="predicted"/>
<evidence type="ECO:0000256" key="3">
    <source>
        <dbReference type="ARBA" id="ARBA00022692"/>
    </source>
</evidence>
<dbReference type="EMBL" id="NEXC01000145">
    <property type="protein sequence ID" value="PSN81815.1"/>
    <property type="molecule type" value="Genomic_DNA"/>
</dbReference>
<evidence type="ECO:0000256" key="1">
    <source>
        <dbReference type="ARBA" id="ARBA00004651"/>
    </source>
</evidence>
<feature type="transmembrane region" description="Helical" evidence="6">
    <location>
        <begin position="109"/>
        <end position="130"/>
    </location>
</feature>
<organism evidence="7 8">
    <name type="scientific">Candidatus Marsarchaeota G1 archaeon OSP_D</name>
    <dbReference type="NCBI Taxonomy" id="1978155"/>
    <lineage>
        <taxon>Archaea</taxon>
        <taxon>Candidatus Marsarchaeota</taxon>
        <taxon>Candidatus Marsarchaeota group 1</taxon>
    </lineage>
</organism>
<feature type="transmembrane region" description="Helical" evidence="6">
    <location>
        <begin position="154"/>
        <end position="175"/>
    </location>
</feature>
<keyword evidence="2" id="KW-1003">Cell membrane</keyword>
<evidence type="ECO:0000256" key="4">
    <source>
        <dbReference type="ARBA" id="ARBA00022989"/>
    </source>
</evidence>
<dbReference type="PANTHER" id="PTHR30482:SF10">
    <property type="entry name" value="HIGH-AFFINITY BRANCHED-CHAIN AMINO ACID TRANSPORT PROTEIN BRAE"/>
    <property type="match status" value="1"/>
</dbReference>
<dbReference type="PANTHER" id="PTHR30482">
    <property type="entry name" value="HIGH-AFFINITY BRANCHED-CHAIN AMINO ACID TRANSPORT SYSTEM PERMEASE"/>
    <property type="match status" value="1"/>
</dbReference>
<keyword evidence="4 6" id="KW-1133">Transmembrane helix</keyword>
<feature type="transmembrane region" description="Helical" evidence="6">
    <location>
        <begin position="205"/>
        <end position="227"/>
    </location>
</feature>
<comment type="caution">
    <text evidence="7">The sequence shown here is derived from an EMBL/GenBank/DDBJ whole genome shotgun (WGS) entry which is preliminary data.</text>
</comment>
<evidence type="ECO:0000256" key="6">
    <source>
        <dbReference type="SAM" id="Phobius"/>
    </source>
</evidence>
<evidence type="ECO:0008006" key="9">
    <source>
        <dbReference type="Google" id="ProtNLM"/>
    </source>
</evidence>
<sequence length="307" mass="33578">MNKNTFFFTSLVALFVSSFILNIFGSYYVYIYILVSYYIVLAGSWNLIAGYTGQLSFGQPALLAIGGYSSAMITKYFPHFLSYSILLGGIFSLIVGLLLGLVSLRLKGIYFALSSFGFTIVVYYLILAQYNFTGGYEGMPTQFLLSASPYRQTLAYYFVSAAIMVSFLVSSKLVVDSKFGLFMQSIKENEEAAKMNGVNSTFIKLITFALSSFWTGVCGSFFVHLVGYASPSLASLDVMATIIFISVIGGLGKFYGPIIGSLIVIPLSQTLTVYTSSYNTLLFAAIVIIILKFARDGVAGLIEKIKI</sequence>
<gene>
    <name evidence="7" type="ORF">B9Q01_10010</name>
</gene>
<keyword evidence="3 6" id="KW-0812">Transmembrane</keyword>
<feature type="transmembrane region" description="Helical" evidence="6">
    <location>
        <begin position="6"/>
        <end position="24"/>
    </location>
</feature>
<keyword evidence="5 6" id="KW-0472">Membrane</keyword>
<dbReference type="InterPro" id="IPR043428">
    <property type="entry name" value="LivM-like"/>
</dbReference>
<evidence type="ECO:0000313" key="8">
    <source>
        <dbReference type="Proteomes" id="UP000240880"/>
    </source>
</evidence>
<protein>
    <recommendedName>
        <fullName evidence="9">Branched-chain amino acid ABC transporter permease</fullName>
    </recommendedName>
</protein>
<dbReference type="CDD" id="cd06581">
    <property type="entry name" value="TM_PBP1_LivM_like"/>
    <property type="match status" value="1"/>
</dbReference>
<accession>A0A2R6A673</accession>
<dbReference type="GO" id="GO:0015658">
    <property type="term" value="F:branched-chain amino acid transmembrane transporter activity"/>
    <property type="evidence" value="ECO:0007669"/>
    <property type="project" value="InterPro"/>
</dbReference>
<dbReference type="InterPro" id="IPR001851">
    <property type="entry name" value="ABC_transp_permease"/>
</dbReference>
<reference evidence="7 8" key="1">
    <citation type="submission" date="2017-04" db="EMBL/GenBank/DDBJ databases">
        <title>Novel microbial lineages endemic to geothermal iron-oxide mats fill important gaps in the evolutionary history of Archaea.</title>
        <authorList>
            <person name="Jay Z.J."/>
            <person name="Beam J.P."/>
            <person name="Dlakic M."/>
            <person name="Rusch D.B."/>
            <person name="Kozubal M.A."/>
            <person name="Inskeep W.P."/>
        </authorList>
    </citation>
    <scope>NUCLEOTIDE SEQUENCE [LARGE SCALE GENOMIC DNA]</scope>
    <source>
        <strain evidence="7">OSP_D</strain>
    </source>
</reference>
<comment type="subcellular location">
    <subcellularLocation>
        <location evidence="1">Cell membrane</location>
        <topology evidence="1">Multi-pass membrane protein</topology>
    </subcellularLocation>
</comment>
<feature type="transmembrane region" description="Helical" evidence="6">
    <location>
        <begin position="281"/>
        <end position="302"/>
    </location>
</feature>
<dbReference type="Proteomes" id="UP000240880">
    <property type="component" value="Unassembled WGS sequence"/>
</dbReference>
<evidence type="ECO:0000313" key="7">
    <source>
        <dbReference type="EMBL" id="PSN81815.1"/>
    </source>
</evidence>
<evidence type="ECO:0000256" key="5">
    <source>
        <dbReference type="ARBA" id="ARBA00023136"/>
    </source>
</evidence>
<name>A0A2R6A673_9ARCH</name>
<dbReference type="Pfam" id="PF02653">
    <property type="entry name" value="BPD_transp_2"/>
    <property type="match status" value="1"/>
</dbReference>
<evidence type="ECO:0000256" key="2">
    <source>
        <dbReference type="ARBA" id="ARBA00022475"/>
    </source>
</evidence>